<dbReference type="PANTHER" id="PTHR31057">
    <property type="entry name" value="E3 UFM1-PROTEIN LIGASE 1"/>
    <property type="match status" value="1"/>
</dbReference>
<proteinExistence type="predicted"/>
<dbReference type="Pfam" id="PF25870">
    <property type="entry name" value="WHD_UFL1_5th"/>
    <property type="match status" value="1"/>
</dbReference>
<feature type="domain" description="E3 UFM1-protein ligase-like C-terminal" evidence="6">
    <location>
        <begin position="670"/>
        <end position="757"/>
    </location>
</feature>
<comment type="function">
    <text evidence="1">E3 UFM1-protein ligase that mediates ufmylation of target proteins.</text>
</comment>
<dbReference type="GO" id="GO:0016874">
    <property type="term" value="F:ligase activity"/>
    <property type="evidence" value="ECO:0007669"/>
    <property type="project" value="UniProtKB-KW"/>
</dbReference>
<dbReference type="Pfam" id="PF09743">
    <property type="entry name" value="E3_UFM1_ligase"/>
    <property type="match status" value="1"/>
</dbReference>
<sequence>MSNNDWEEIKRLAADFQRAQLTAASQRLTERNCVEIVNKLIELKLLDVVFTSDGKEYVTPQQLNREIQDELYINGGRLSLTALSQTLGVGLAVVEARISELLRQDKALYLVLGQLVTSSYLDGLCEELDEKLSQDGLISVSELSKSFDLPGDFLQEQLSKRLGKLLHGRQDDQDPSLIYTETFVRRNTARIRGILSAVTKPTPMNPILSKFSNRIPEKLFFTIVDRLITTKRIEGIISGGGSSRSSYFIPAAYSRAQIQWIEGFMNGNGYVDLDAASRLGISDPKAFISKRYPSQQLIFLKSVVLGESLYRQVKESVEESLESPGWIDVSTVLPVSVNGDDVQRLLDSVLAGVKDAVVFDTFIVHKPLIQKLRSSFSILMTDKATKDIASGKYIQLVNEARALDAKQKNVDFGDEDGKGGKKDERRKKAAGGKAGGGTQGRETKTKSTKKKYMAGKHKNDDWSDSEEEAPKSRGKSDQSNIGVDKGKAKKGPTQLDFMSVSEIQKVISKTEVLNDAVGELLESLAQYINGGLQEEYQAVLKTEFDKFMSEKCGKKSQEEVLDKLYKLTSFFQLYNEGLSQFDGDIKTQLEKFLLRSSGQEIVVAATTFVLMEAGLDENSQLMDLPDGTVKESVLALGKSGSAAAFLECLEKVLPPAKKSAKAQYSPAKILDEARKTLLQELENATTDPALYLHITTLILFSLTTDSLLQASGKFVPQIIGFLSTKLERQEHLALKDCQEKVVGLIKMKNSAGSEDARDELLCTLPSLKNIVEKYSKL</sequence>
<dbReference type="GO" id="GO:0061666">
    <property type="term" value="F:UFM1 ligase activity"/>
    <property type="evidence" value="ECO:0007669"/>
    <property type="project" value="InterPro"/>
</dbReference>
<dbReference type="Proteomes" id="UP000094527">
    <property type="component" value="Unassembled WGS sequence"/>
</dbReference>
<dbReference type="InterPro" id="IPR018611">
    <property type="entry name" value="Ufl1"/>
</dbReference>
<evidence type="ECO:0000313" key="8">
    <source>
        <dbReference type="Proteomes" id="UP000094527"/>
    </source>
</evidence>
<dbReference type="STRING" id="48709.A0A1D2MWG8"/>
<comment type="caution">
    <text evidence="7">The sequence shown here is derived from an EMBL/GenBank/DDBJ whole genome shotgun (WGS) entry which is preliminary data.</text>
</comment>
<gene>
    <name evidence="7" type="ORF">Ocin01_09532</name>
</gene>
<evidence type="ECO:0000256" key="1">
    <source>
        <dbReference type="ARBA" id="ARBA00003950"/>
    </source>
</evidence>
<dbReference type="GO" id="GO:1990592">
    <property type="term" value="P:protein K69-linked ufmylation"/>
    <property type="evidence" value="ECO:0007669"/>
    <property type="project" value="TreeGrafter"/>
</dbReference>
<name>A0A1D2MWG8_ORCCI</name>
<reference evidence="7 8" key="1">
    <citation type="journal article" date="2016" name="Genome Biol. Evol.">
        <title>Gene Family Evolution Reflects Adaptation to Soil Environmental Stressors in the Genome of the Collembolan Orchesella cincta.</title>
        <authorList>
            <person name="Faddeeva-Vakhrusheva A."/>
            <person name="Derks M.F."/>
            <person name="Anvar S.Y."/>
            <person name="Agamennone V."/>
            <person name="Suring W."/>
            <person name="Smit S."/>
            <person name="van Straalen N.M."/>
            <person name="Roelofs D."/>
        </authorList>
    </citation>
    <scope>NUCLEOTIDE SEQUENCE [LARGE SCALE GENOMIC DNA]</scope>
    <source>
        <tissue evidence="7">Mixed pool</tissue>
    </source>
</reference>
<evidence type="ECO:0000256" key="3">
    <source>
        <dbReference type="ARBA" id="ARBA00030452"/>
    </source>
</evidence>
<dbReference type="GO" id="GO:0034976">
    <property type="term" value="P:response to endoplasmic reticulum stress"/>
    <property type="evidence" value="ECO:0007669"/>
    <property type="project" value="TreeGrafter"/>
</dbReference>
<evidence type="ECO:0000259" key="6">
    <source>
        <dbReference type="Pfam" id="PF25041"/>
    </source>
</evidence>
<dbReference type="GO" id="GO:0032434">
    <property type="term" value="P:regulation of proteasomal ubiquitin-dependent protein catabolic process"/>
    <property type="evidence" value="ECO:0007669"/>
    <property type="project" value="TreeGrafter"/>
</dbReference>
<feature type="region of interest" description="Disordered" evidence="4">
    <location>
        <begin position="410"/>
        <end position="491"/>
    </location>
</feature>
<evidence type="ECO:0000256" key="4">
    <source>
        <dbReference type="SAM" id="MobiDB-lite"/>
    </source>
</evidence>
<keyword evidence="8" id="KW-1185">Reference proteome</keyword>
<feature type="compositionally biased region" description="Basic and acidic residues" evidence="4">
    <location>
        <begin position="410"/>
        <end position="423"/>
    </location>
</feature>
<dbReference type="InterPro" id="IPR056579">
    <property type="entry name" value="Ufl1_N"/>
</dbReference>
<dbReference type="OMA" id="FPKDFWA"/>
<dbReference type="Pfam" id="PF25041">
    <property type="entry name" value="UFL1_C"/>
    <property type="match status" value="1"/>
</dbReference>
<feature type="domain" description="E3 UFM1-protein ligase 1-like N-terminal" evidence="5">
    <location>
        <begin position="8"/>
        <end position="288"/>
    </location>
</feature>
<dbReference type="AlphaFoldDB" id="A0A1D2MWG8"/>
<dbReference type="PANTHER" id="PTHR31057:SF0">
    <property type="entry name" value="E3 UFM1-PROTEIN LIGASE 1"/>
    <property type="match status" value="1"/>
</dbReference>
<protein>
    <recommendedName>
        <fullName evidence="2">E3 UFM1-protein ligase 1 homolog</fullName>
    </recommendedName>
    <alternativeName>
        <fullName evidence="3">E3 UFM1-protein transferase 1 homolog</fullName>
    </alternativeName>
</protein>
<accession>A0A1D2MWG8</accession>
<keyword evidence="7" id="KW-0436">Ligase</keyword>
<dbReference type="GO" id="GO:0005789">
    <property type="term" value="C:endoplasmic reticulum membrane"/>
    <property type="evidence" value="ECO:0007669"/>
    <property type="project" value="TreeGrafter"/>
</dbReference>
<evidence type="ECO:0000259" key="5">
    <source>
        <dbReference type="Pfam" id="PF09743"/>
    </source>
</evidence>
<organism evidence="7 8">
    <name type="scientific">Orchesella cincta</name>
    <name type="common">Springtail</name>
    <name type="synonym">Podura cincta</name>
    <dbReference type="NCBI Taxonomy" id="48709"/>
    <lineage>
        <taxon>Eukaryota</taxon>
        <taxon>Metazoa</taxon>
        <taxon>Ecdysozoa</taxon>
        <taxon>Arthropoda</taxon>
        <taxon>Hexapoda</taxon>
        <taxon>Collembola</taxon>
        <taxon>Entomobryomorpha</taxon>
        <taxon>Entomobryoidea</taxon>
        <taxon>Orchesellidae</taxon>
        <taxon>Orchesellinae</taxon>
        <taxon>Orchesella</taxon>
    </lineage>
</organism>
<dbReference type="InterPro" id="IPR056761">
    <property type="entry name" value="Ufl1-like_C"/>
</dbReference>
<feature type="compositionally biased region" description="Basic residues" evidence="4">
    <location>
        <begin position="446"/>
        <end position="456"/>
    </location>
</feature>
<evidence type="ECO:0000256" key="2">
    <source>
        <dbReference type="ARBA" id="ARBA00014160"/>
    </source>
</evidence>
<evidence type="ECO:0000313" key="7">
    <source>
        <dbReference type="EMBL" id="ODM97154.1"/>
    </source>
</evidence>
<dbReference type="OrthoDB" id="10258297at2759"/>
<dbReference type="EMBL" id="LJIJ01000468">
    <property type="protein sequence ID" value="ODM97154.1"/>
    <property type="molecule type" value="Genomic_DNA"/>
</dbReference>